<dbReference type="SUPFAM" id="SSF53474">
    <property type="entry name" value="alpha/beta-Hydrolases"/>
    <property type="match status" value="1"/>
</dbReference>
<comment type="caution">
    <text evidence="1">The sequence shown here is derived from an EMBL/GenBank/DDBJ whole genome shotgun (WGS) entry which is preliminary data.</text>
</comment>
<accession>A0AAV5IC59</accession>
<evidence type="ECO:0000313" key="2">
    <source>
        <dbReference type="Proteomes" id="UP001054252"/>
    </source>
</evidence>
<dbReference type="InterPro" id="IPR000073">
    <property type="entry name" value="AB_hydrolase_1"/>
</dbReference>
<dbReference type="Proteomes" id="UP001054252">
    <property type="component" value="Unassembled WGS sequence"/>
</dbReference>
<dbReference type="PANTHER" id="PTHR43689">
    <property type="entry name" value="HYDROLASE"/>
    <property type="match status" value="1"/>
</dbReference>
<gene>
    <name evidence="1" type="ORF">SLEP1_g12331</name>
</gene>
<dbReference type="InterPro" id="IPR029058">
    <property type="entry name" value="AB_hydrolase_fold"/>
</dbReference>
<dbReference type="Gene3D" id="3.40.50.1820">
    <property type="entry name" value="alpha/beta hydrolase"/>
    <property type="match status" value="1"/>
</dbReference>
<dbReference type="PANTHER" id="PTHR43689:SF8">
    <property type="entry name" value="ALPHA_BETA-HYDROLASES SUPERFAMILY PROTEIN"/>
    <property type="match status" value="1"/>
</dbReference>
<protein>
    <recommendedName>
        <fullName evidence="3">Serine aminopeptidase S33 domain-containing protein</fullName>
    </recommendedName>
</protein>
<dbReference type="AlphaFoldDB" id="A0AAV5IC59"/>
<organism evidence="1 2">
    <name type="scientific">Rubroshorea leprosula</name>
    <dbReference type="NCBI Taxonomy" id="152421"/>
    <lineage>
        <taxon>Eukaryota</taxon>
        <taxon>Viridiplantae</taxon>
        <taxon>Streptophyta</taxon>
        <taxon>Embryophyta</taxon>
        <taxon>Tracheophyta</taxon>
        <taxon>Spermatophyta</taxon>
        <taxon>Magnoliopsida</taxon>
        <taxon>eudicotyledons</taxon>
        <taxon>Gunneridae</taxon>
        <taxon>Pentapetalae</taxon>
        <taxon>rosids</taxon>
        <taxon>malvids</taxon>
        <taxon>Malvales</taxon>
        <taxon>Dipterocarpaceae</taxon>
        <taxon>Rubroshorea</taxon>
    </lineage>
</organism>
<sequence>MILVGPSLGAAVAIDFAVNHPEAVESLVLIDASVYAEGTGNLAKLPRSVAYAGVALLKSVPLRLYVNFLAFNGISFNTSLDWTNVSVSLQNWCS</sequence>
<name>A0AAV5IC59_9ROSI</name>
<dbReference type="PRINTS" id="PR00111">
    <property type="entry name" value="ABHYDROLASE"/>
</dbReference>
<keyword evidence="2" id="KW-1185">Reference proteome</keyword>
<evidence type="ECO:0008006" key="3">
    <source>
        <dbReference type="Google" id="ProtNLM"/>
    </source>
</evidence>
<dbReference type="EMBL" id="BPVZ01000014">
    <property type="protein sequence ID" value="GKU99481.1"/>
    <property type="molecule type" value="Genomic_DNA"/>
</dbReference>
<proteinExistence type="predicted"/>
<evidence type="ECO:0000313" key="1">
    <source>
        <dbReference type="EMBL" id="GKU99481.1"/>
    </source>
</evidence>
<reference evidence="1 2" key="1">
    <citation type="journal article" date="2021" name="Commun. Biol.">
        <title>The genome of Shorea leprosula (Dipterocarpaceae) highlights the ecological relevance of drought in aseasonal tropical rainforests.</title>
        <authorList>
            <person name="Ng K.K.S."/>
            <person name="Kobayashi M.J."/>
            <person name="Fawcett J.A."/>
            <person name="Hatakeyama M."/>
            <person name="Paape T."/>
            <person name="Ng C.H."/>
            <person name="Ang C.C."/>
            <person name="Tnah L.H."/>
            <person name="Lee C.T."/>
            <person name="Nishiyama T."/>
            <person name="Sese J."/>
            <person name="O'Brien M.J."/>
            <person name="Copetti D."/>
            <person name="Mohd Noor M.I."/>
            <person name="Ong R.C."/>
            <person name="Putra M."/>
            <person name="Sireger I.Z."/>
            <person name="Indrioko S."/>
            <person name="Kosugi Y."/>
            <person name="Izuno A."/>
            <person name="Isagi Y."/>
            <person name="Lee S.L."/>
            <person name="Shimizu K.K."/>
        </authorList>
    </citation>
    <scope>NUCLEOTIDE SEQUENCE [LARGE SCALE GENOMIC DNA]</scope>
    <source>
        <strain evidence="1">214</strain>
    </source>
</reference>